<dbReference type="Pfam" id="PF08531">
    <property type="entry name" value="Bac_rhamnosid_N"/>
    <property type="match status" value="1"/>
</dbReference>
<dbReference type="Pfam" id="PF17389">
    <property type="entry name" value="Bac_rhamnosid6H"/>
    <property type="match status" value="1"/>
</dbReference>
<dbReference type="Pfam" id="PF17390">
    <property type="entry name" value="Bac_rhamnosid_C"/>
    <property type="match status" value="1"/>
</dbReference>
<keyword evidence="9" id="KW-1185">Reference proteome</keyword>
<dbReference type="EMBL" id="SMAA01000005">
    <property type="protein sequence ID" value="TCS80083.1"/>
    <property type="molecule type" value="Genomic_DNA"/>
</dbReference>
<feature type="domain" description="Bacterial alpha-L-rhamnosidase N-terminal" evidence="5">
    <location>
        <begin position="412"/>
        <end position="574"/>
    </location>
</feature>
<feature type="domain" description="Alpha-L-rhamnosidase six-hairpin glycosidase" evidence="6">
    <location>
        <begin position="735"/>
        <end position="1087"/>
    </location>
</feature>
<dbReference type="AlphaFoldDB" id="A0A4R3KAV0"/>
<evidence type="ECO:0000259" key="7">
    <source>
        <dbReference type="Pfam" id="PF17390"/>
    </source>
</evidence>
<sequence length="1202" mass="134867">MIRLKLIIKKYMYIILISSFIYSTLGNPNMALASTNDFSLENLKVEHMVEPIGLDVKQPQFSWNLKSIEGVRGISQKAYQLVVKDVQGVVLWDTGKIVDGASIGIKYNGIELKPENRYNWTLKVWDQKDETQEKSSWFETGLNMQRNGLGNWDNASWIGGQNKELPLYSQSLAVFRVKYVLQIAQGSTKASFILGADDSRLMDKNKNLYNLQSEPDKSFIKLELDTGKVKVGGEACINIYRQGYSKDDSLNPLTSIAIPKALINVENENAKHTIEISSNFGIFNFWIDGTQIELPRVNFWTTGVNVNPVGPGGDYIAFPMVANIGFSVDKGEKANFSDLQILNYREPQNAVFSEVLGSGTYTGIFSHKPIKGFAVGNGAYHLDGGTDGVFITADPSHDSMPLLRSVFTVKNKKIASARLYATARGIYEAYINGERVGDDYFAPGLTQYNITQLYQTYDVTKLLQTGKENAIGAQLSEGWWSGAITFQGENWNYFGDRQSFLAKLVINYTDGTKDVITTNPEDWKSYKQGPVVLGSFFQGEVYDARKESAIKSWTTAAYNDFQWDKAEIVPVNAHTAFIGEWAHCMTGTVTEQNYDHLTLVGQTGPSVTNVLTLTAQKVKEVRPGVFVYDMGQNLAGVPRIVIKDGKLGKKIVLRYAEMTYPDNEKSGENRGMIMLENIRGALAQDTYILKNGENVIAPHFTYHGYRYVEITGIDKALPLKSVQATVLSSIPQVTADYKSSNPEINRLWQNIVWSSRSNFLSIPTDCPQRNERMGWSGDLSVFVRTAGYVADTDQFLARHLQALRDLQDKDGRFGDIAPIGNGFGGVLWGSAGITVPWELYQQYGDKDVLAEHYNSMKKYVAYLDTKLTDKGLLDENTMMELGDWLGPEYNKNEPAFLWAVYHAYDLWIMANVADVLGYSDDAVVYWQKYAERKKFFNKTFVNVITHKTVKSDGTLMDTQTSYAVPLALGIFSEENIPYAAKYLADACVRKNTDDNKIEYNSYALMTGFIGTAWISKALSDNGYTDIAYKMLENTNYPSWLYPVEQGATTMWERLDSYTKERGFGGNNSMNSFNHYSFGSVGAWFYNYSLGIQRDPVSPGFKHFILQPQPDFKGSMKSASGCYDSSYGRIESAWKIDNNKWFYKATVPANTSATLYLPISKEATVLESGKPLTESDGVVFIKYETGKAVYHLQSGIYQFTIKM</sequence>
<dbReference type="GO" id="GO:0030596">
    <property type="term" value="F:alpha-L-rhamnosidase activity"/>
    <property type="evidence" value="ECO:0007669"/>
    <property type="project" value="UniProtKB-EC"/>
</dbReference>
<dbReference type="InterPro" id="IPR008928">
    <property type="entry name" value="6-hairpin_glycosidase_sf"/>
</dbReference>
<dbReference type="InterPro" id="IPR008902">
    <property type="entry name" value="Rhamnosid_concanavalin"/>
</dbReference>
<dbReference type="Gene3D" id="1.50.10.10">
    <property type="match status" value="1"/>
</dbReference>
<organism evidence="8 9">
    <name type="scientific">Pectinatus cerevisiiphilus</name>
    <dbReference type="NCBI Taxonomy" id="86956"/>
    <lineage>
        <taxon>Bacteria</taxon>
        <taxon>Bacillati</taxon>
        <taxon>Bacillota</taxon>
        <taxon>Negativicutes</taxon>
        <taxon>Selenomonadales</taxon>
        <taxon>Selenomonadaceae</taxon>
        <taxon>Pectinatus</taxon>
    </lineage>
</organism>
<dbReference type="Proteomes" id="UP000295188">
    <property type="component" value="Unassembled WGS sequence"/>
</dbReference>
<dbReference type="InterPro" id="IPR013737">
    <property type="entry name" value="Bac_rhamnosid_N"/>
</dbReference>
<proteinExistence type="predicted"/>
<comment type="catalytic activity">
    <reaction evidence="1">
        <text>Hydrolysis of terminal non-reducing alpha-L-rhamnose residues in alpha-L-rhamnosides.</text>
        <dbReference type="EC" id="3.2.1.40"/>
    </reaction>
</comment>
<dbReference type="PANTHER" id="PTHR33307">
    <property type="entry name" value="ALPHA-RHAMNOSIDASE (EUROFUNG)"/>
    <property type="match status" value="1"/>
</dbReference>
<dbReference type="SUPFAM" id="SSF48208">
    <property type="entry name" value="Six-hairpin glycosidases"/>
    <property type="match status" value="1"/>
</dbReference>
<dbReference type="Gene3D" id="2.60.420.10">
    <property type="entry name" value="Maltose phosphorylase, domain 3"/>
    <property type="match status" value="1"/>
</dbReference>
<dbReference type="InterPro" id="IPR012341">
    <property type="entry name" value="6hp_glycosidase-like_sf"/>
</dbReference>
<evidence type="ECO:0000313" key="8">
    <source>
        <dbReference type="EMBL" id="TCS80083.1"/>
    </source>
</evidence>
<dbReference type="Pfam" id="PF05592">
    <property type="entry name" value="Bac_rhamnosid"/>
    <property type="match status" value="1"/>
</dbReference>
<keyword evidence="3" id="KW-0378">Hydrolase</keyword>
<evidence type="ECO:0000256" key="2">
    <source>
        <dbReference type="ARBA" id="ARBA00012652"/>
    </source>
</evidence>
<feature type="domain" description="Alpha-L-rhamnosidase concanavalin-like" evidence="4">
    <location>
        <begin position="620"/>
        <end position="727"/>
    </location>
</feature>
<dbReference type="InterPro" id="IPR013783">
    <property type="entry name" value="Ig-like_fold"/>
</dbReference>
<dbReference type="EC" id="3.2.1.40" evidence="2"/>
<accession>A0A4R3KAV0</accession>
<dbReference type="InterPro" id="IPR035396">
    <property type="entry name" value="Bac_rhamnosid6H"/>
</dbReference>
<name>A0A4R3KAV0_9FIRM</name>
<dbReference type="Gene3D" id="2.60.120.260">
    <property type="entry name" value="Galactose-binding domain-like"/>
    <property type="match status" value="2"/>
</dbReference>
<comment type="caution">
    <text evidence="8">The sequence shown here is derived from an EMBL/GenBank/DDBJ whole genome shotgun (WGS) entry which is preliminary data.</text>
</comment>
<reference evidence="8 9" key="1">
    <citation type="submission" date="2019-03" db="EMBL/GenBank/DDBJ databases">
        <title>Genomic Encyclopedia of Type Strains, Phase IV (KMG-IV): sequencing the most valuable type-strain genomes for metagenomic binning, comparative biology and taxonomic classification.</title>
        <authorList>
            <person name="Goeker M."/>
        </authorList>
    </citation>
    <scope>NUCLEOTIDE SEQUENCE [LARGE SCALE GENOMIC DNA]</scope>
    <source>
        <strain evidence="8 9">DSM 20467</strain>
    </source>
</reference>
<dbReference type="Pfam" id="PF25788">
    <property type="entry name" value="Ig_Rha78A_N"/>
    <property type="match status" value="1"/>
</dbReference>
<dbReference type="RefSeq" id="WP_243642169.1">
    <property type="nucleotide sequence ID" value="NZ_SMAA01000005.1"/>
</dbReference>
<evidence type="ECO:0000259" key="6">
    <source>
        <dbReference type="Pfam" id="PF17389"/>
    </source>
</evidence>
<evidence type="ECO:0000259" key="5">
    <source>
        <dbReference type="Pfam" id="PF08531"/>
    </source>
</evidence>
<evidence type="ECO:0000313" key="9">
    <source>
        <dbReference type="Proteomes" id="UP000295188"/>
    </source>
</evidence>
<dbReference type="InterPro" id="IPR035398">
    <property type="entry name" value="Bac_rhamnosid_C"/>
</dbReference>
<protein>
    <recommendedName>
        <fullName evidence="2">alpha-L-rhamnosidase</fullName>
        <ecNumber evidence="2">3.2.1.40</ecNumber>
    </recommendedName>
</protein>
<dbReference type="PANTHER" id="PTHR33307:SF6">
    <property type="entry name" value="ALPHA-RHAMNOSIDASE (EUROFUNG)-RELATED"/>
    <property type="match status" value="1"/>
</dbReference>
<dbReference type="GO" id="GO:0005975">
    <property type="term" value="P:carbohydrate metabolic process"/>
    <property type="evidence" value="ECO:0007669"/>
    <property type="project" value="InterPro"/>
</dbReference>
<dbReference type="PIRSF" id="PIRSF010631">
    <property type="entry name" value="A-rhamnsds"/>
    <property type="match status" value="1"/>
</dbReference>
<evidence type="ECO:0000256" key="1">
    <source>
        <dbReference type="ARBA" id="ARBA00001445"/>
    </source>
</evidence>
<feature type="domain" description="Alpha-L-rhamnosidase C-terminal" evidence="7">
    <location>
        <begin position="1090"/>
        <end position="1165"/>
    </location>
</feature>
<gene>
    <name evidence="8" type="ORF">EDC37_105155</name>
</gene>
<dbReference type="Gene3D" id="2.60.40.10">
    <property type="entry name" value="Immunoglobulins"/>
    <property type="match status" value="1"/>
</dbReference>
<dbReference type="InterPro" id="IPR016007">
    <property type="entry name" value="Alpha_rhamnosid"/>
</dbReference>
<evidence type="ECO:0000256" key="3">
    <source>
        <dbReference type="ARBA" id="ARBA00022801"/>
    </source>
</evidence>
<evidence type="ECO:0000259" key="4">
    <source>
        <dbReference type="Pfam" id="PF05592"/>
    </source>
</evidence>